<organism evidence="7 8">
    <name type="scientific">Cylicocyclus nassatus</name>
    <name type="common">Nematode worm</name>
    <dbReference type="NCBI Taxonomy" id="53992"/>
    <lineage>
        <taxon>Eukaryota</taxon>
        <taxon>Metazoa</taxon>
        <taxon>Ecdysozoa</taxon>
        <taxon>Nematoda</taxon>
        <taxon>Chromadorea</taxon>
        <taxon>Rhabditida</taxon>
        <taxon>Rhabditina</taxon>
        <taxon>Rhabditomorpha</taxon>
        <taxon>Strongyloidea</taxon>
        <taxon>Strongylidae</taxon>
        <taxon>Cylicocyclus</taxon>
    </lineage>
</organism>
<sequence>MGKLPEAKKPLIPQNLDDIVVLGRYTMLVCLLTEFAFLSQLSNTMYMVYAGSSPAIKGCGNITFTSMDDACENLHLCEGVPLKLESQFYSVNEEWGIHCEDRYLERRSTSLQMLGVMIGSLTSGQISSSFGRKKPLVFCLAMTGILSLATYFVTDLLQFTAIRFVLGLFTGGHSTVVVVYLLENIPKNSRMWINTAISYSPNVIILGVVAYFSQHWRVLALVIAALHIPAVALMLYLHESPRWLVQRGRMDDARRVILDIASIDADKANIDEKNLDKILQLEHDRFEIMGKKRHTYWHVFRKAHLALPLCLIAFSFFASMIVNYANMFNLGSLSGSIYLNSILIGSLRYSINLACGLLDYKFLRFGRKMAHFGCQFLVVASLLITAIIVYTGYAATYSEFIRICVLIICAMSSQIVIVNSVTCNELFPTSIRTLCYSFVQLCSRLGIVVAPHVFSWGELWQYLPYTTLIGVVLLDLVCFQVALPETKNKPLEDHIVKKQKKITGEV</sequence>
<evidence type="ECO:0000259" key="6">
    <source>
        <dbReference type="PROSITE" id="PS50850"/>
    </source>
</evidence>
<evidence type="ECO:0000256" key="5">
    <source>
        <dbReference type="SAM" id="Phobius"/>
    </source>
</evidence>
<name>A0AA36GGH1_CYLNA</name>
<dbReference type="InterPro" id="IPR020846">
    <property type="entry name" value="MFS_dom"/>
</dbReference>
<dbReference type="GO" id="GO:0022857">
    <property type="term" value="F:transmembrane transporter activity"/>
    <property type="evidence" value="ECO:0007669"/>
    <property type="project" value="InterPro"/>
</dbReference>
<evidence type="ECO:0000313" key="8">
    <source>
        <dbReference type="Proteomes" id="UP001176961"/>
    </source>
</evidence>
<dbReference type="PROSITE" id="PS00217">
    <property type="entry name" value="SUGAR_TRANSPORT_2"/>
    <property type="match status" value="1"/>
</dbReference>
<feature type="transmembrane region" description="Helical" evidence="5">
    <location>
        <begin position="372"/>
        <end position="394"/>
    </location>
</feature>
<keyword evidence="8" id="KW-1185">Reference proteome</keyword>
<dbReference type="EMBL" id="CATQJL010000001">
    <property type="protein sequence ID" value="CAJ0590123.1"/>
    <property type="molecule type" value="Genomic_DNA"/>
</dbReference>
<keyword evidence="4 5" id="KW-0472">Membrane</keyword>
<keyword evidence="2 5" id="KW-0812">Transmembrane</keyword>
<feature type="transmembrane region" description="Helical" evidence="5">
    <location>
        <begin position="434"/>
        <end position="456"/>
    </location>
</feature>
<dbReference type="SUPFAM" id="SSF103473">
    <property type="entry name" value="MFS general substrate transporter"/>
    <property type="match status" value="1"/>
</dbReference>
<dbReference type="GO" id="GO:0016020">
    <property type="term" value="C:membrane"/>
    <property type="evidence" value="ECO:0007669"/>
    <property type="project" value="UniProtKB-SubCell"/>
</dbReference>
<evidence type="ECO:0000256" key="4">
    <source>
        <dbReference type="ARBA" id="ARBA00023136"/>
    </source>
</evidence>
<evidence type="ECO:0000256" key="2">
    <source>
        <dbReference type="ARBA" id="ARBA00022692"/>
    </source>
</evidence>
<feature type="transmembrane region" description="Helical" evidence="5">
    <location>
        <begin position="218"/>
        <end position="237"/>
    </location>
</feature>
<evidence type="ECO:0000256" key="1">
    <source>
        <dbReference type="ARBA" id="ARBA00004141"/>
    </source>
</evidence>
<feature type="domain" description="Major facilitator superfamily (MFS) profile" evidence="6">
    <location>
        <begin position="28"/>
        <end position="487"/>
    </location>
</feature>
<feature type="transmembrane region" description="Helical" evidence="5">
    <location>
        <begin position="337"/>
        <end position="360"/>
    </location>
</feature>
<feature type="transmembrane region" description="Helical" evidence="5">
    <location>
        <begin position="400"/>
        <end position="422"/>
    </location>
</feature>
<dbReference type="InterPro" id="IPR036259">
    <property type="entry name" value="MFS_trans_sf"/>
</dbReference>
<dbReference type="InterPro" id="IPR005829">
    <property type="entry name" value="Sugar_transporter_CS"/>
</dbReference>
<feature type="transmembrane region" description="Helical" evidence="5">
    <location>
        <begin position="462"/>
        <end position="483"/>
    </location>
</feature>
<comment type="caution">
    <text evidence="7">The sequence shown here is derived from an EMBL/GenBank/DDBJ whole genome shotgun (WGS) entry which is preliminary data.</text>
</comment>
<protein>
    <recommendedName>
        <fullName evidence="6">Major facilitator superfamily (MFS) profile domain-containing protein</fullName>
    </recommendedName>
</protein>
<proteinExistence type="predicted"/>
<dbReference type="Pfam" id="PF00083">
    <property type="entry name" value="Sugar_tr"/>
    <property type="match status" value="1"/>
</dbReference>
<feature type="transmembrane region" description="Helical" evidence="5">
    <location>
        <begin position="305"/>
        <end position="325"/>
    </location>
</feature>
<evidence type="ECO:0000313" key="7">
    <source>
        <dbReference type="EMBL" id="CAJ0590123.1"/>
    </source>
</evidence>
<evidence type="ECO:0000256" key="3">
    <source>
        <dbReference type="ARBA" id="ARBA00022989"/>
    </source>
</evidence>
<feature type="transmembrane region" description="Helical" evidence="5">
    <location>
        <begin position="136"/>
        <end position="154"/>
    </location>
</feature>
<feature type="transmembrane region" description="Helical" evidence="5">
    <location>
        <begin position="191"/>
        <end position="212"/>
    </location>
</feature>
<dbReference type="Proteomes" id="UP001176961">
    <property type="component" value="Unassembled WGS sequence"/>
</dbReference>
<feature type="transmembrane region" description="Helical" evidence="5">
    <location>
        <begin position="20"/>
        <end position="38"/>
    </location>
</feature>
<dbReference type="PROSITE" id="PS50850">
    <property type="entry name" value="MFS"/>
    <property type="match status" value="1"/>
</dbReference>
<keyword evidence="3 5" id="KW-1133">Transmembrane helix</keyword>
<feature type="transmembrane region" description="Helical" evidence="5">
    <location>
        <begin position="160"/>
        <end position="182"/>
    </location>
</feature>
<gene>
    <name evidence="7" type="ORF">CYNAS_LOCUS2106</name>
</gene>
<dbReference type="Gene3D" id="1.20.1250.20">
    <property type="entry name" value="MFS general substrate transporter like domains"/>
    <property type="match status" value="1"/>
</dbReference>
<comment type="subcellular location">
    <subcellularLocation>
        <location evidence="1">Membrane</location>
        <topology evidence="1">Multi-pass membrane protein</topology>
    </subcellularLocation>
</comment>
<dbReference type="PANTHER" id="PTHR24064">
    <property type="entry name" value="SOLUTE CARRIER FAMILY 22 MEMBER"/>
    <property type="match status" value="1"/>
</dbReference>
<dbReference type="InterPro" id="IPR005828">
    <property type="entry name" value="MFS_sugar_transport-like"/>
</dbReference>
<reference evidence="7" key="1">
    <citation type="submission" date="2023-07" db="EMBL/GenBank/DDBJ databases">
        <authorList>
            <consortium name="CYATHOMIX"/>
        </authorList>
    </citation>
    <scope>NUCLEOTIDE SEQUENCE</scope>
    <source>
        <strain evidence="7">N/A</strain>
    </source>
</reference>
<dbReference type="AlphaFoldDB" id="A0AA36GGH1"/>
<accession>A0AA36GGH1</accession>